<evidence type="ECO:0000313" key="2">
    <source>
        <dbReference type="EMBL" id="OLQ04671.1"/>
    </source>
</evidence>
<dbReference type="PROSITE" id="PS00141">
    <property type="entry name" value="ASP_PROTEASE"/>
    <property type="match status" value="1"/>
</dbReference>
<evidence type="ECO:0000256" key="1">
    <source>
        <dbReference type="SAM" id="SignalP"/>
    </source>
</evidence>
<dbReference type="InterPro" id="IPR001969">
    <property type="entry name" value="Aspartic_peptidase_AS"/>
</dbReference>
<feature type="chain" id="PRO_5012660845" evidence="1">
    <location>
        <begin position="28"/>
        <end position="510"/>
    </location>
</feature>
<evidence type="ECO:0000313" key="3">
    <source>
        <dbReference type="Proteomes" id="UP000186817"/>
    </source>
</evidence>
<gene>
    <name evidence="2" type="ORF">AK812_SmicGene12242</name>
</gene>
<dbReference type="Proteomes" id="UP000186817">
    <property type="component" value="Unassembled WGS sequence"/>
</dbReference>
<protein>
    <submittedName>
        <fullName evidence="2">Uncharacterized protein</fullName>
    </submittedName>
</protein>
<keyword evidence="1" id="KW-0732">Signal</keyword>
<dbReference type="OrthoDB" id="415690at2759"/>
<reference evidence="2 3" key="1">
    <citation type="submission" date="2016-02" db="EMBL/GenBank/DDBJ databases">
        <title>Genome analysis of coral dinoflagellate symbionts highlights evolutionary adaptations to a symbiotic lifestyle.</title>
        <authorList>
            <person name="Aranda M."/>
            <person name="Li Y."/>
            <person name="Liew Y.J."/>
            <person name="Baumgarten S."/>
            <person name="Simakov O."/>
            <person name="Wilson M."/>
            <person name="Piel J."/>
            <person name="Ashoor H."/>
            <person name="Bougouffa S."/>
            <person name="Bajic V.B."/>
            <person name="Ryu T."/>
            <person name="Ravasi T."/>
            <person name="Bayer T."/>
            <person name="Micklem G."/>
            <person name="Kim H."/>
            <person name="Bhak J."/>
            <person name="Lajeunesse T.C."/>
            <person name="Voolstra C.R."/>
        </authorList>
    </citation>
    <scope>NUCLEOTIDE SEQUENCE [LARGE SCALE GENOMIC DNA]</scope>
    <source>
        <strain evidence="2 3">CCMP2467</strain>
    </source>
</reference>
<name>A0A1Q9EB88_SYMMI</name>
<dbReference type="GO" id="GO:0006508">
    <property type="term" value="P:proteolysis"/>
    <property type="evidence" value="ECO:0007669"/>
    <property type="project" value="InterPro"/>
</dbReference>
<feature type="signal peptide" evidence="1">
    <location>
        <begin position="1"/>
        <end position="27"/>
    </location>
</feature>
<accession>A0A1Q9EB88</accession>
<sequence length="510" mass="55389">MCRLRVLATGLVLLAIFSLVILQHALTRPACPIAEPAAPAASVATAPPAALEVATAEVPAATTARSPVCVGPRLVLHVGPHKTGTTAFQEFLIKHADWLKEEFGVTVGFREAKEGAGKLNHIMSKYRQLKGIIHSKAEILKRLEDAVRFTKAALQRSSLVLVSAEGYSQFDAEMWHAIMGCPALSPLVNCLRDDIEAELAAGIGNIPADPCPESLRRWPILTAWRWLVPIPQREASLFQDVNGSSATACSRETGSDLAYRGIFPKAMGAAICRMSPSDLEAMANQELEQYATLRQSSALQSELRILAASRRRALPAIQFAQRLMLGLRCVRSAYQVRLSAWLHLASTALSDPTRPDEEDEASQVVINPPSRDLQRWLASPTGNAFVREIRWALLPCEVAVRRLRAVAPCQRLRDQALAHALLDSGAAFLVAGNAHWGPPRPTWSEAVYAMAVTCHCSPPAHLACVAACWTCGGVCLPTWDSPAKPCPWCRGHPGTVCGSYSIWRVANLLH</sequence>
<organism evidence="2 3">
    <name type="scientific">Symbiodinium microadriaticum</name>
    <name type="common">Dinoflagellate</name>
    <name type="synonym">Zooxanthella microadriatica</name>
    <dbReference type="NCBI Taxonomy" id="2951"/>
    <lineage>
        <taxon>Eukaryota</taxon>
        <taxon>Sar</taxon>
        <taxon>Alveolata</taxon>
        <taxon>Dinophyceae</taxon>
        <taxon>Suessiales</taxon>
        <taxon>Symbiodiniaceae</taxon>
        <taxon>Symbiodinium</taxon>
    </lineage>
</organism>
<dbReference type="GO" id="GO:0004190">
    <property type="term" value="F:aspartic-type endopeptidase activity"/>
    <property type="evidence" value="ECO:0007669"/>
    <property type="project" value="InterPro"/>
</dbReference>
<proteinExistence type="predicted"/>
<keyword evidence="3" id="KW-1185">Reference proteome</keyword>
<dbReference type="EMBL" id="LSRX01000204">
    <property type="protein sequence ID" value="OLQ04671.1"/>
    <property type="molecule type" value="Genomic_DNA"/>
</dbReference>
<comment type="caution">
    <text evidence="2">The sequence shown here is derived from an EMBL/GenBank/DDBJ whole genome shotgun (WGS) entry which is preliminary data.</text>
</comment>
<dbReference type="AlphaFoldDB" id="A0A1Q9EB88"/>